<dbReference type="InterPro" id="IPR000014">
    <property type="entry name" value="PAS"/>
</dbReference>
<sequence length="374" mass="43215">MLEKNKVSYFEDQIKNFNMLNYHVLEGMADWVRVIDRNGTIIYANKTMKGALGTEIVGKKCYEALGKIRPCSFCITERSIATGEIIQKEENVGDRIFSVKSSPVSDSDGNIYAAVEVFRDVTRERKLEKELREKTKKLNKDITFAKILQEKILPRKGSYNNIKINYLYKPCEMLSGDMFDVFYIDKDNIGIYISDVAGHGITASMMTMFIRQTMRAIKDDILSPSKTLTELHKRFIDLNLDDEKYLTIFYGIFNCSTDTFKYANGGHNCIPILFDDNNVELLKMKGYPISYLFDEIHYNENMVQLKNGDRILFYTDGILEVRNKNKEEFGEKRIIEAVKEAPESPIKNIENKANSYMYGDQKDDFALVLMKVEK</sequence>
<gene>
    <name evidence="3" type="ORF">EQM13_15005</name>
</gene>
<organism evidence="3 4">
    <name type="scientific">Acidilutibacter cellobiosedens</name>
    <dbReference type="NCBI Taxonomy" id="2507161"/>
    <lineage>
        <taxon>Bacteria</taxon>
        <taxon>Bacillati</taxon>
        <taxon>Bacillota</taxon>
        <taxon>Tissierellia</taxon>
        <taxon>Tissierellales</taxon>
        <taxon>Acidilutibacteraceae</taxon>
        <taxon>Acidilutibacter</taxon>
    </lineage>
</organism>
<dbReference type="InterPro" id="IPR035965">
    <property type="entry name" value="PAS-like_dom_sf"/>
</dbReference>
<dbReference type="PROSITE" id="PS50113">
    <property type="entry name" value="PAC"/>
    <property type="match status" value="1"/>
</dbReference>
<dbReference type="SUPFAM" id="SSF55785">
    <property type="entry name" value="PYP-like sensor domain (PAS domain)"/>
    <property type="match status" value="1"/>
</dbReference>
<dbReference type="NCBIfam" id="TIGR00229">
    <property type="entry name" value="sensory_box"/>
    <property type="match status" value="1"/>
</dbReference>
<protein>
    <submittedName>
        <fullName evidence="3">PAS domain-containing protein</fullName>
    </submittedName>
</protein>
<dbReference type="OrthoDB" id="9763484at2"/>
<dbReference type="AlphaFoldDB" id="A0A410QFK3"/>
<dbReference type="PANTHER" id="PTHR43156:SF2">
    <property type="entry name" value="STAGE II SPORULATION PROTEIN E"/>
    <property type="match status" value="1"/>
</dbReference>
<dbReference type="Proteomes" id="UP000287969">
    <property type="component" value="Chromosome"/>
</dbReference>
<dbReference type="Gene3D" id="3.60.40.10">
    <property type="entry name" value="PPM-type phosphatase domain"/>
    <property type="match status" value="1"/>
</dbReference>
<keyword evidence="1" id="KW-0378">Hydrolase</keyword>
<dbReference type="InterPro" id="IPR036457">
    <property type="entry name" value="PPM-type-like_dom_sf"/>
</dbReference>
<feature type="domain" description="PAC" evidence="2">
    <location>
        <begin position="81"/>
        <end position="133"/>
    </location>
</feature>
<proteinExistence type="predicted"/>
<reference evidence="4" key="1">
    <citation type="submission" date="2019-01" db="EMBL/GenBank/DDBJ databases">
        <title>Draft genomes of a novel of Sporanaerobacter strains.</title>
        <authorList>
            <person name="Ma S."/>
        </authorList>
    </citation>
    <scope>NUCLEOTIDE SEQUENCE [LARGE SCALE GENOMIC DNA]</scope>
    <source>
        <strain evidence="4">NJN-17</strain>
    </source>
</reference>
<dbReference type="Pfam" id="PF07228">
    <property type="entry name" value="SpoIIE"/>
    <property type="match status" value="1"/>
</dbReference>
<dbReference type="Pfam" id="PF08448">
    <property type="entry name" value="PAS_4"/>
    <property type="match status" value="1"/>
</dbReference>
<evidence type="ECO:0000313" key="3">
    <source>
        <dbReference type="EMBL" id="QAT62780.1"/>
    </source>
</evidence>
<dbReference type="InterPro" id="IPR000700">
    <property type="entry name" value="PAS-assoc_C"/>
</dbReference>
<dbReference type="GO" id="GO:0016791">
    <property type="term" value="F:phosphatase activity"/>
    <property type="evidence" value="ECO:0007669"/>
    <property type="project" value="TreeGrafter"/>
</dbReference>
<dbReference type="EMBL" id="CP035282">
    <property type="protein sequence ID" value="QAT62780.1"/>
    <property type="molecule type" value="Genomic_DNA"/>
</dbReference>
<dbReference type="InterPro" id="IPR013656">
    <property type="entry name" value="PAS_4"/>
</dbReference>
<dbReference type="SMART" id="SM00331">
    <property type="entry name" value="PP2C_SIG"/>
    <property type="match status" value="1"/>
</dbReference>
<evidence type="ECO:0000259" key="2">
    <source>
        <dbReference type="PROSITE" id="PS50113"/>
    </source>
</evidence>
<dbReference type="InterPro" id="IPR001932">
    <property type="entry name" value="PPM-type_phosphatase-like_dom"/>
</dbReference>
<dbReference type="Gene3D" id="3.30.450.20">
    <property type="entry name" value="PAS domain"/>
    <property type="match status" value="1"/>
</dbReference>
<evidence type="ECO:0000313" key="4">
    <source>
        <dbReference type="Proteomes" id="UP000287969"/>
    </source>
</evidence>
<dbReference type="KEGG" id="spoa:EQM13_15005"/>
<dbReference type="RefSeq" id="WP_128753099.1">
    <property type="nucleotide sequence ID" value="NZ_CP035282.1"/>
</dbReference>
<dbReference type="PANTHER" id="PTHR43156">
    <property type="entry name" value="STAGE II SPORULATION PROTEIN E-RELATED"/>
    <property type="match status" value="1"/>
</dbReference>
<accession>A0A410QFK3</accession>
<name>A0A410QFK3_9FIRM</name>
<evidence type="ECO:0000256" key="1">
    <source>
        <dbReference type="ARBA" id="ARBA00022801"/>
    </source>
</evidence>
<keyword evidence="4" id="KW-1185">Reference proteome</keyword>
<dbReference type="InterPro" id="IPR052016">
    <property type="entry name" value="Bact_Sigma-Reg"/>
</dbReference>